<proteinExistence type="predicted"/>
<gene>
    <name evidence="1" type="ORF">CSA56_18445</name>
</gene>
<evidence type="ECO:0000313" key="1">
    <source>
        <dbReference type="EMBL" id="PIE31386.1"/>
    </source>
</evidence>
<dbReference type="AlphaFoldDB" id="A0A2G6K6R7"/>
<dbReference type="Gene3D" id="3.20.20.70">
    <property type="entry name" value="Aldolase class I"/>
    <property type="match status" value="1"/>
</dbReference>
<comment type="caution">
    <text evidence="1">The sequence shown here is derived from an EMBL/GenBank/DDBJ whole genome shotgun (WGS) entry which is preliminary data.</text>
</comment>
<dbReference type="SUPFAM" id="SSF51569">
    <property type="entry name" value="Aldolase"/>
    <property type="match status" value="1"/>
</dbReference>
<protein>
    <submittedName>
        <fullName evidence="1">Uncharacterized protein</fullName>
    </submittedName>
</protein>
<sequence length="96" mass="10550">MSIATNWLPDLVSAVIEKEKAGDVDAGRLQAKLCSMDLVERAVRPVGIKYLLRKRGLPIIPNTRRTPAAPCPLEMLRALDECAGMWFTANGELQST</sequence>
<dbReference type="InterPro" id="IPR013785">
    <property type="entry name" value="Aldolase_TIM"/>
</dbReference>
<name>A0A2G6K6R7_9BACT</name>
<accession>A0A2G6K6R7</accession>
<evidence type="ECO:0000313" key="2">
    <source>
        <dbReference type="Proteomes" id="UP000230821"/>
    </source>
</evidence>
<organism evidence="1 2">
    <name type="scientific">candidate division KSB3 bacterium</name>
    <dbReference type="NCBI Taxonomy" id="2044937"/>
    <lineage>
        <taxon>Bacteria</taxon>
        <taxon>candidate division KSB3</taxon>
    </lineage>
</organism>
<dbReference type="EMBL" id="PDSK01000148">
    <property type="protein sequence ID" value="PIE31386.1"/>
    <property type="molecule type" value="Genomic_DNA"/>
</dbReference>
<dbReference type="Proteomes" id="UP000230821">
    <property type="component" value="Unassembled WGS sequence"/>
</dbReference>
<reference evidence="1 2" key="1">
    <citation type="submission" date="2017-10" db="EMBL/GenBank/DDBJ databases">
        <title>Novel microbial diversity and functional potential in the marine mammal oral microbiome.</title>
        <authorList>
            <person name="Dudek N.K."/>
            <person name="Sun C.L."/>
            <person name="Burstein D."/>
            <person name="Kantor R.S."/>
            <person name="Aliaga Goltsman D.S."/>
            <person name="Bik E.M."/>
            <person name="Thomas B.C."/>
            <person name="Banfield J.F."/>
            <person name="Relman D.A."/>
        </authorList>
    </citation>
    <scope>NUCLEOTIDE SEQUENCE [LARGE SCALE GENOMIC DNA]</scope>
    <source>
        <strain evidence="1">DOLJORAL78_47_16</strain>
    </source>
</reference>